<feature type="domain" description="ABC3 transporter permease C-terminal" evidence="6">
    <location>
        <begin position="257"/>
        <end position="375"/>
    </location>
</feature>
<keyword evidence="8" id="KW-1185">Reference proteome</keyword>
<dbReference type="Pfam" id="PF02687">
    <property type="entry name" value="FtsX"/>
    <property type="match status" value="2"/>
</dbReference>
<dbReference type="InterPro" id="IPR038766">
    <property type="entry name" value="Membrane_comp_ABC_pdt"/>
</dbReference>
<dbReference type="InterPro" id="IPR003838">
    <property type="entry name" value="ABC3_permease_C"/>
</dbReference>
<evidence type="ECO:0000256" key="3">
    <source>
        <dbReference type="ARBA" id="ARBA00022692"/>
    </source>
</evidence>
<keyword evidence="5" id="KW-0472">Membrane</keyword>
<name>A0A2K9AL74_9GAMM</name>
<comment type="subcellular location">
    <subcellularLocation>
        <location evidence="1">Cell membrane</location>
        <topology evidence="1">Multi-pass membrane protein</topology>
    </subcellularLocation>
</comment>
<reference evidence="7 8" key="1">
    <citation type="submission" date="2017-12" db="EMBL/GenBank/DDBJ databases">
        <title>Kangiella profundi FT102 completed genome.</title>
        <authorList>
            <person name="Xu J."/>
            <person name="Wang J."/>
            <person name="Lu Y."/>
        </authorList>
    </citation>
    <scope>NUCLEOTIDE SEQUENCE [LARGE SCALE GENOMIC DNA]</scope>
    <source>
        <strain evidence="7 8">FT102</strain>
    </source>
</reference>
<dbReference type="OrthoDB" id="5292592at2"/>
<evidence type="ECO:0000256" key="4">
    <source>
        <dbReference type="ARBA" id="ARBA00022989"/>
    </source>
</evidence>
<dbReference type="GO" id="GO:0005886">
    <property type="term" value="C:plasma membrane"/>
    <property type="evidence" value="ECO:0007669"/>
    <property type="project" value="UniProtKB-SubCell"/>
</dbReference>
<dbReference type="KEGG" id="kpd:CW740_03615"/>
<keyword evidence="2" id="KW-1003">Cell membrane</keyword>
<dbReference type="Proteomes" id="UP000232693">
    <property type="component" value="Chromosome"/>
</dbReference>
<evidence type="ECO:0000313" key="8">
    <source>
        <dbReference type="Proteomes" id="UP000232693"/>
    </source>
</evidence>
<evidence type="ECO:0000259" key="6">
    <source>
        <dbReference type="Pfam" id="PF02687"/>
    </source>
</evidence>
<dbReference type="PANTHER" id="PTHR30287">
    <property type="entry name" value="MEMBRANE COMPONENT OF PREDICTED ABC SUPERFAMILY METABOLITE UPTAKE TRANSPORTER"/>
    <property type="match status" value="1"/>
</dbReference>
<dbReference type="RefSeq" id="WP_106646254.1">
    <property type="nucleotide sequence ID" value="NZ_BMGO01000002.1"/>
</dbReference>
<sequence>MRGMAWRLFKRDWQSGEVKVLFFALMIAVMAMVAIGTITDRTHRAMGEQSSEFLGADYTLRSPRPIEQDWLVKGRSDGLQLTESTGFSTVLAKGDEFQLVSVTALGGKFPLKGEFEIADKPFTRGQNVQAQPEEGTVWVEPRVLAVLGAEKGDKVDFGSIQLTVTGVIVGGPGQASEMFNVAPKVYINQSDVERANIIQPGSRVSYTLFIAGDIQPRENFIGWVKPQMNKTQRLTGGKEGTPALQASIERAETFLRLASLISVVLAGVAIAVAAGRFSRRHYDYAAIYRCLGMQIAQVHRLYLSQLVIMGLIGSAFGVALGLLIQQVIIVQFADFLPKPMVPINWAPVIAGGLSGLVVLIGFALPAFFQIARVSPLRVLRKEMVPQPVSSWLIYLLAIFTMALLMWWQSGSLKLVGILLAVALVAFIIIRLMAWLIFKVGLWIGKRGSTAVRYGLGQLKRYPAFTISQVTAFGLAFIIMLSTVLIRSELLSEWQSQLPDDAPNHFLINVQPSEVPNLESILAEQNVETAGIYPMVRGRVTGLNGKPIEEAVSEEAQNDGSLRRELNLTWVEEVPDANTVVKGEWWNNPEQQPDENGAYQLSIDQNLAGRLGVDIGDVFEFSIGGVDVKGKITSFREIQWDSFQPNFFMIFEPGALNENMATYITSFYLPAEKKPTLNTILREMPTVTIIELDAIMEQVQTILDQVTAAVEFIMLFVLLAGIAVLYAVLQASKEERVLSSTLLKTLGAQTKFIRMTLLSELALLGIFSGILGVIGGEVLVFVLYQEALDIEPVLHPWFWLWVPLIAVAFICLAGWWGLKSLLKQPAHQVLRQL</sequence>
<evidence type="ECO:0000256" key="2">
    <source>
        <dbReference type="ARBA" id="ARBA00022475"/>
    </source>
</evidence>
<protein>
    <submittedName>
        <fullName evidence="7">ABC transporter permease</fullName>
    </submittedName>
</protein>
<keyword evidence="3" id="KW-0812">Transmembrane</keyword>
<proteinExistence type="predicted"/>
<evidence type="ECO:0000313" key="7">
    <source>
        <dbReference type="EMBL" id="AUD78382.1"/>
    </source>
</evidence>
<keyword evidence="4" id="KW-1133">Transmembrane helix</keyword>
<feature type="domain" description="ABC3 transporter permease C-terminal" evidence="6">
    <location>
        <begin position="711"/>
        <end position="824"/>
    </location>
</feature>
<evidence type="ECO:0000256" key="5">
    <source>
        <dbReference type="ARBA" id="ARBA00023136"/>
    </source>
</evidence>
<dbReference type="PANTHER" id="PTHR30287:SF1">
    <property type="entry name" value="INNER MEMBRANE PROTEIN"/>
    <property type="match status" value="1"/>
</dbReference>
<dbReference type="AlphaFoldDB" id="A0A2K9AL74"/>
<gene>
    <name evidence="7" type="ORF">CW740_03615</name>
</gene>
<accession>A0A2K9AL74</accession>
<dbReference type="EMBL" id="CP025120">
    <property type="protein sequence ID" value="AUD78382.1"/>
    <property type="molecule type" value="Genomic_DNA"/>
</dbReference>
<organism evidence="7 8">
    <name type="scientific">Kangiella profundi</name>
    <dbReference type="NCBI Taxonomy" id="1561924"/>
    <lineage>
        <taxon>Bacteria</taxon>
        <taxon>Pseudomonadati</taxon>
        <taxon>Pseudomonadota</taxon>
        <taxon>Gammaproteobacteria</taxon>
        <taxon>Kangiellales</taxon>
        <taxon>Kangiellaceae</taxon>
        <taxon>Kangiella</taxon>
    </lineage>
</organism>
<evidence type="ECO:0000256" key="1">
    <source>
        <dbReference type="ARBA" id="ARBA00004651"/>
    </source>
</evidence>